<dbReference type="InterPro" id="IPR043203">
    <property type="entry name" value="VGCC_Ca_Na"/>
</dbReference>
<comment type="similarity">
    <text evidence="10">Belongs to the calcium channel alpha-1 subunit (TC 1.A.1.11) family.</text>
</comment>
<keyword evidence="10" id="KW-0107">Calcium channel</keyword>
<dbReference type="PRINTS" id="PR00167">
    <property type="entry name" value="CACHANNEL"/>
</dbReference>
<dbReference type="Gene3D" id="1.20.120.350">
    <property type="entry name" value="Voltage-gated potassium channels. Chain C"/>
    <property type="match status" value="4"/>
</dbReference>
<evidence type="ECO:0000313" key="15">
    <source>
        <dbReference type="EMBL" id="OQR96973.1"/>
    </source>
</evidence>
<dbReference type="PANTHER" id="PTHR10037">
    <property type="entry name" value="VOLTAGE-GATED CATION CHANNEL CALCIUM AND SODIUM"/>
    <property type="match status" value="1"/>
</dbReference>
<proteinExistence type="inferred from homology"/>
<feature type="transmembrane region" description="Helical" evidence="12">
    <location>
        <begin position="831"/>
        <end position="850"/>
    </location>
</feature>
<evidence type="ECO:0000256" key="1">
    <source>
        <dbReference type="ARBA" id="ARBA00004141"/>
    </source>
</evidence>
<evidence type="ECO:0000256" key="6">
    <source>
        <dbReference type="ARBA" id="ARBA00023065"/>
    </source>
</evidence>
<feature type="domain" description="Ion transport" evidence="13">
    <location>
        <begin position="792"/>
        <end position="1118"/>
    </location>
</feature>
<feature type="domain" description="Ion transport" evidence="13">
    <location>
        <begin position="475"/>
        <end position="714"/>
    </location>
</feature>
<dbReference type="EMBL" id="JNBR01000124">
    <property type="protein sequence ID" value="OQR96973.1"/>
    <property type="molecule type" value="Genomic_DNA"/>
</dbReference>
<feature type="transmembrane region" description="Helical" evidence="12">
    <location>
        <begin position="924"/>
        <end position="942"/>
    </location>
</feature>
<dbReference type="InterPro" id="IPR005821">
    <property type="entry name" value="Ion_trans_dom"/>
</dbReference>
<feature type="transmembrane region" description="Helical" evidence="12">
    <location>
        <begin position="788"/>
        <end position="811"/>
    </location>
</feature>
<evidence type="ECO:0000259" key="14">
    <source>
        <dbReference type="Pfam" id="PF16905"/>
    </source>
</evidence>
<reference evidence="15 16" key="1">
    <citation type="journal article" date="2014" name="Genome Biol. Evol.">
        <title>The secreted proteins of Achlya hypogyna and Thraustotheca clavata identify the ancestral oomycete secretome and reveal gene acquisitions by horizontal gene transfer.</title>
        <authorList>
            <person name="Misner I."/>
            <person name="Blouin N."/>
            <person name="Leonard G."/>
            <person name="Richards T.A."/>
            <person name="Lane C.E."/>
        </authorList>
    </citation>
    <scope>NUCLEOTIDE SEQUENCE [LARGE SCALE GENOMIC DNA]</scope>
    <source>
        <strain evidence="15 16">ATCC 48635</strain>
    </source>
</reference>
<feature type="transmembrane region" description="Helical" evidence="12">
    <location>
        <begin position="1202"/>
        <end position="1227"/>
    </location>
</feature>
<feature type="transmembrane region" description="Helical" evidence="12">
    <location>
        <begin position="1172"/>
        <end position="1190"/>
    </location>
</feature>
<dbReference type="GO" id="GO:0001518">
    <property type="term" value="C:voltage-gated sodium channel complex"/>
    <property type="evidence" value="ECO:0007669"/>
    <property type="project" value="TreeGrafter"/>
</dbReference>
<comment type="caution">
    <text evidence="15">The sequence shown here is derived from an EMBL/GenBank/DDBJ whole genome shotgun (WGS) entry which is preliminary data.</text>
</comment>
<keyword evidence="6" id="KW-0406">Ion transport</keyword>
<evidence type="ECO:0000313" key="16">
    <source>
        <dbReference type="Proteomes" id="UP000243579"/>
    </source>
</evidence>
<name>A0A1V9ZG58_ACHHY</name>
<dbReference type="Proteomes" id="UP000243579">
    <property type="component" value="Unassembled WGS sequence"/>
</dbReference>
<evidence type="ECO:0000256" key="4">
    <source>
        <dbReference type="ARBA" id="ARBA00022737"/>
    </source>
</evidence>
<feature type="domain" description="Ion transport" evidence="13">
    <location>
        <begin position="59"/>
        <end position="415"/>
    </location>
</feature>
<feature type="transmembrane region" description="Helical" evidence="12">
    <location>
        <begin position="1234"/>
        <end position="1251"/>
    </location>
</feature>
<keyword evidence="7 12" id="KW-0472">Membrane</keyword>
<feature type="transmembrane region" description="Helical" evidence="12">
    <location>
        <begin position="379"/>
        <end position="403"/>
    </location>
</feature>
<gene>
    <name evidence="15" type="ORF">ACHHYP_12941</name>
</gene>
<dbReference type="Gene3D" id="1.10.238.10">
    <property type="entry name" value="EF-hand"/>
    <property type="match status" value="1"/>
</dbReference>
<organism evidence="15 16">
    <name type="scientific">Achlya hypogyna</name>
    <name type="common">Oomycete</name>
    <name type="synonym">Protoachlya hypogyna</name>
    <dbReference type="NCBI Taxonomy" id="1202772"/>
    <lineage>
        <taxon>Eukaryota</taxon>
        <taxon>Sar</taxon>
        <taxon>Stramenopiles</taxon>
        <taxon>Oomycota</taxon>
        <taxon>Saprolegniomycetes</taxon>
        <taxon>Saprolegniales</taxon>
        <taxon>Achlyaceae</taxon>
        <taxon>Achlya</taxon>
    </lineage>
</organism>
<evidence type="ECO:0000256" key="8">
    <source>
        <dbReference type="ARBA" id="ARBA00023303"/>
    </source>
</evidence>
<feature type="transmembrane region" description="Helical" evidence="12">
    <location>
        <begin position="682"/>
        <end position="704"/>
    </location>
</feature>
<dbReference type="Pfam" id="PF16905">
    <property type="entry name" value="GPHH"/>
    <property type="match status" value="1"/>
</dbReference>
<feature type="transmembrane region" description="Helical" evidence="12">
    <location>
        <begin position="509"/>
        <end position="528"/>
    </location>
</feature>
<dbReference type="GO" id="GO:0005248">
    <property type="term" value="F:voltage-gated sodium channel activity"/>
    <property type="evidence" value="ECO:0007669"/>
    <property type="project" value="TreeGrafter"/>
</dbReference>
<dbReference type="InterPro" id="IPR002077">
    <property type="entry name" value="VDCCAlpha1"/>
</dbReference>
<feature type="transmembrane region" description="Helical" evidence="12">
    <location>
        <begin position="109"/>
        <end position="127"/>
    </location>
</feature>
<keyword evidence="4" id="KW-0677">Repeat</keyword>
<protein>
    <submittedName>
        <fullName evidence="15">Voltage-gated Ion Channel (VIC) Superfamily</fullName>
    </submittedName>
</protein>
<dbReference type="STRING" id="1202772.A0A1V9ZG58"/>
<keyword evidence="8" id="KW-0407">Ion channel</keyword>
<feature type="binding site" evidence="9">
    <location>
        <position position="1063"/>
    </location>
    <ligand>
        <name>Ca(2+)</name>
        <dbReference type="ChEBI" id="CHEBI:29108"/>
    </ligand>
</feature>
<feature type="transmembrane region" description="Helical" evidence="12">
    <location>
        <begin position="604"/>
        <end position="623"/>
    </location>
</feature>
<dbReference type="SUPFAM" id="SSF81324">
    <property type="entry name" value="Voltage-gated potassium channels"/>
    <property type="match status" value="4"/>
</dbReference>
<keyword evidence="9 10" id="KW-0106">Calcium</keyword>
<dbReference type="GO" id="GO:0005891">
    <property type="term" value="C:voltage-gated calcium channel complex"/>
    <property type="evidence" value="ECO:0007669"/>
    <property type="project" value="InterPro"/>
</dbReference>
<evidence type="ECO:0000256" key="9">
    <source>
        <dbReference type="PIRSR" id="PIRSR602077-1"/>
    </source>
</evidence>
<dbReference type="GO" id="GO:0005245">
    <property type="term" value="F:voltage-gated calcium channel activity"/>
    <property type="evidence" value="ECO:0007669"/>
    <property type="project" value="InterPro"/>
</dbReference>
<evidence type="ECO:0000259" key="13">
    <source>
        <dbReference type="Pfam" id="PF00520"/>
    </source>
</evidence>
<dbReference type="OrthoDB" id="431720at2759"/>
<feature type="region of interest" description="Disordered" evidence="11">
    <location>
        <begin position="1"/>
        <end position="29"/>
    </location>
</feature>
<evidence type="ECO:0000256" key="7">
    <source>
        <dbReference type="ARBA" id="ARBA00023136"/>
    </source>
</evidence>
<dbReference type="Gene3D" id="1.10.287.70">
    <property type="match status" value="4"/>
</dbReference>
<evidence type="ECO:0000256" key="12">
    <source>
        <dbReference type="SAM" id="Phobius"/>
    </source>
</evidence>
<feature type="transmembrane region" description="Helical" evidence="12">
    <location>
        <begin position="1089"/>
        <end position="1113"/>
    </location>
</feature>
<feature type="transmembrane region" description="Helical" evidence="12">
    <location>
        <begin position="1286"/>
        <end position="1311"/>
    </location>
</feature>
<feature type="transmembrane region" description="Helical" evidence="12">
    <location>
        <begin position="201"/>
        <end position="221"/>
    </location>
</feature>
<keyword evidence="5 12" id="KW-1133">Transmembrane helix</keyword>
<keyword evidence="9" id="KW-0479">Metal-binding</keyword>
<evidence type="ECO:0000256" key="11">
    <source>
        <dbReference type="SAM" id="MobiDB-lite"/>
    </source>
</evidence>
<evidence type="ECO:0000256" key="3">
    <source>
        <dbReference type="ARBA" id="ARBA00022692"/>
    </source>
</evidence>
<feature type="domain" description="Voltage-dependent L-type calcium channel IQ-associated" evidence="14">
    <location>
        <begin position="1446"/>
        <end position="1489"/>
    </location>
</feature>
<keyword evidence="10" id="KW-0851">Voltage-gated channel</keyword>
<dbReference type="Pfam" id="PF00520">
    <property type="entry name" value="Ion_trans"/>
    <property type="match status" value="4"/>
</dbReference>
<dbReference type="PANTHER" id="PTHR10037:SF62">
    <property type="entry name" value="SODIUM CHANNEL PROTEIN 60E"/>
    <property type="match status" value="1"/>
</dbReference>
<comment type="subcellular location">
    <subcellularLocation>
        <location evidence="1 10">Membrane</location>
        <topology evidence="1 10">Multi-pass membrane protein</topology>
    </subcellularLocation>
</comment>
<dbReference type="GO" id="GO:0046872">
    <property type="term" value="F:metal ion binding"/>
    <property type="evidence" value="ECO:0007669"/>
    <property type="project" value="UniProtKB-KW"/>
</dbReference>
<evidence type="ECO:0000256" key="5">
    <source>
        <dbReference type="ARBA" id="ARBA00022989"/>
    </source>
</evidence>
<feature type="domain" description="Ion transport" evidence="13">
    <location>
        <begin position="1167"/>
        <end position="1433"/>
    </location>
</feature>
<keyword evidence="10" id="KW-0109">Calcium transport</keyword>
<evidence type="ECO:0000256" key="2">
    <source>
        <dbReference type="ARBA" id="ARBA00022448"/>
    </source>
</evidence>
<accession>A0A1V9ZG58</accession>
<dbReference type="InterPro" id="IPR031649">
    <property type="entry name" value="GPHH_dom"/>
</dbReference>
<dbReference type="InterPro" id="IPR027359">
    <property type="entry name" value="Volt_channel_dom_sf"/>
</dbReference>
<evidence type="ECO:0000256" key="10">
    <source>
        <dbReference type="RuleBase" id="RU003808"/>
    </source>
</evidence>
<keyword evidence="3 12" id="KW-0812">Transmembrane</keyword>
<sequence>MATPQAALAKGVVHPVHGPEPRKAQRLSKAAPQNFAPKSLGGLTVNHPLRRACILIVTHRYTSRATLLTVLVNSIVMGCLDYSDPWANGSAPTNGPTLPINQFVEKIELLTLVYFIVELVLKVVAYGMTGPKGYWRNPWNKLDFFIVASGVVSLLYSEAKTTATGIRFLRVLRPLRTVHSVPGLKVLVNALLAALPAQLNISILLAFSYIVFAIIGVQIWCGEYHYRCRLTPYPIALPFEPRATESLEQYQNATFLSLALANPAVYRCPRIDVESNNWTSRQPCFWPLDPDDGQYCGSRVCAPGRYCGSNYDIRGNPRFMDLYAPDGSLVFDIMTEPDFTGDLNFGLAGFDSIGGSLVIIFQVVTASGWMQITQNTQDAYSYVTAGVYFNIVLFLGMCFLLQINMAIMVSAFEKACDAQAALLSDTSTTHQSRRYSLRRRVWQTLVPLQHRVIESLQTPLMQQLRARLKQLYAQRWFKTLNTGATFVNVAALACTHHDMSYNFAYNLEIIEFICLLWFAIDLFLRLIAFGPMAYFSHPLNQFDCASIFVGAVDYIMYQPAFVDGTISPPSPFTALRALRVVRLAQSWGPLQHLLLAMTNAMGEIAHFLIFLALFVYIFALMGMDLFATKFNFDAANRPISYANAVPTVTLHRSNFDTMPTALFTVFQVLTYDDWPAVMYDGWISAGFVAPLYFISIVVLGVWIVMNMFTAITVSCVMNQVDRPSMPDDQTVRVIVPDASLARVTQRHLMQMRYVQRSIRRLEPELQRANLHHIALPVRFPFRYTCLQIVGSAWFETATGLVIACAVVTTALDSPLLDATEGLGLMICIANRVYAVLFALEMAVTLLAIGCHEYVRDPWKVLDGVIVLTSILAWSPGNDNANLGGIRALRTLRALRPLRVINQLPQLKVVVNTLFRCIPEIAKSLVFFVYMLFIFGIAGVLFFKGAMNSCSISPYLYLDNPAYSPPPPWFPRGYSGNYSMADLHQFDVMTFPKSLAAMDPLTRAVVAPLWLTTCKFATATYVPTSKEVCNCFAANGTKWEAKVPQNFDNILRAMGSLYELTTFEGWTAVALASVDASGDDKQPIPGQHPFYAVFWVVFMIVGAFFMPNLFLGVLCDSFIREKYGGFVTDEQINWINLQRKLVALSPVVQHPRPTGFVRGLCHRLVSFRWFEHVMTLCILLNTAFMTITYFGEPQVLGVMIDNINNAFAVLFFGEMAAKMAAIGTAAYFAQGWNQFDFVIVCTSVASIVLPYLTTRSKASMGLATVLRVFRAGRALRMINKAKLMRSLFDTITVSLPAVANVTALLMLLYYIFAAVGVQLFAKVGYGPSMVNSHQNFQSFWLAFQTLIGFSTGENWDNYLWELYAISPPSNPTCSDPIFDSSMCGFNDAPGCVPLNGCGSWLVVPFFYTFTMVVGYIGLNLFSGILVDAVADADATTASAVEDLPELVRLWAEHDPAGLGVISVGALCHILKRLPPPLGFGGLPGYTGDRLQRVLALLDIPVYDSKFVHFRDVPRALVIRSMSDGDPLRYTQISSLMDQMGITRAFHDHWAKRFKSMHDIIEHSVEVTPVHQYMATQIILRWFVQKAGALRLAKAREALRSDIRRLVYAIVDDVVPP</sequence>
<keyword evidence="16" id="KW-1185">Reference proteome</keyword>
<keyword evidence="2" id="KW-0813">Transport</keyword>